<dbReference type="Pfam" id="PF00037">
    <property type="entry name" value="Fer4"/>
    <property type="match status" value="1"/>
</dbReference>
<feature type="domain" description="4Fe-4S ferredoxin-type" evidence="1">
    <location>
        <begin position="3"/>
        <end position="33"/>
    </location>
</feature>
<dbReference type="SUPFAM" id="SSF54862">
    <property type="entry name" value="4Fe-4S ferredoxins"/>
    <property type="match status" value="1"/>
</dbReference>
<dbReference type="Gene3D" id="3.30.70.20">
    <property type="match status" value="1"/>
</dbReference>
<gene>
    <name evidence="2" type="ORF">COT50_00560</name>
</gene>
<evidence type="ECO:0000259" key="1">
    <source>
        <dbReference type="PROSITE" id="PS51379"/>
    </source>
</evidence>
<dbReference type="AlphaFoldDB" id="A0A2H0XEY7"/>
<evidence type="ECO:0000313" key="2">
    <source>
        <dbReference type="EMBL" id="PIS22678.1"/>
    </source>
</evidence>
<dbReference type="EMBL" id="PEYU01000012">
    <property type="protein sequence ID" value="PIS22678.1"/>
    <property type="molecule type" value="Genomic_DNA"/>
</dbReference>
<reference evidence="3" key="1">
    <citation type="submission" date="2017-09" db="EMBL/GenBank/DDBJ databases">
        <title>Depth-based differentiation of microbial function through sediment-hosted aquifers and enrichment of novel symbionts in the deep terrestrial subsurface.</title>
        <authorList>
            <person name="Probst A.J."/>
            <person name="Ladd B."/>
            <person name="Jarett J.K."/>
            <person name="Geller-Mcgrath D.E."/>
            <person name="Sieber C.M.K."/>
            <person name="Emerson J.B."/>
            <person name="Anantharaman K."/>
            <person name="Thomas B.C."/>
            <person name="Malmstrom R."/>
            <person name="Stieglmeier M."/>
            <person name="Klingl A."/>
            <person name="Woyke T."/>
            <person name="Ryan C.M."/>
            <person name="Banfield J.F."/>
        </authorList>
    </citation>
    <scope>NUCLEOTIDE SEQUENCE [LARGE SCALE GENOMIC DNA]</scope>
</reference>
<dbReference type="PROSITE" id="PS51379">
    <property type="entry name" value="4FE4S_FER_2"/>
    <property type="match status" value="1"/>
</dbReference>
<protein>
    <recommendedName>
        <fullName evidence="1">4Fe-4S ferredoxin-type domain-containing protein</fullName>
    </recommendedName>
</protein>
<sequence length="82" mass="9143">MTKILKIINQDKCIGCEMCVLECQQQLKTAGLEGSYIRILRNLSDGTKFVVSVDPKVEELNLKKVVKACPQEVFAEVEDNGV</sequence>
<proteinExistence type="predicted"/>
<dbReference type="Proteomes" id="UP000231252">
    <property type="component" value="Unassembled WGS sequence"/>
</dbReference>
<name>A0A2H0XEY7_UNCKA</name>
<accession>A0A2H0XEY7</accession>
<comment type="caution">
    <text evidence="2">The sequence shown here is derived from an EMBL/GenBank/DDBJ whole genome shotgun (WGS) entry which is preliminary data.</text>
</comment>
<dbReference type="InterPro" id="IPR017896">
    <property type="entry name" value="4Fe4S_Fe-S-bd"/>
</dbReference>
<evidence type="ECO:0000313" key="3">
    <source>
        <dbReference type="Proteomes" id="UP000231252"/>
    </source>
</evidence>
<organism evidence="2 3">
    <name type="scientific">candidate division WWE3 bacterium CG08_land_8_20_14_0_20_41_10</name>
    <dbReference type="NCBI Taxonomy" id="1975085"/>
    <lineage>
        <taxon>Bacteria</taxon>
        <taxon>Katanobacteria</taxon>
    </lineage>
</organism>